<dbReference type="SMART" id="SM00861">
    <property type="entry name" value="Transket_pyr"/>
    <property type="match status" value="1"/>
</dbReference>
<name>A0A927GBP2_9BACT</name>
<keyword evidence="3" id="KW-0560">Oxidoreductase</keyword>
<evidence type="ECO:0000256" key="4">
    <source>
        <dbReference type="ARBA" id="ARBA00023052"/>
    </source>
</evidence>
<sequence>MIANEQLRSTDILSREKILSDYRLACESRQVSLLGRRDVMGGRAKFGIFGDGKELAQIAAARAFDRGDFRSGYYRDQTFVAALGELSWQEFFAQLYAHTDLEAEPNTGGRSMNGHYATRWLDEQGLWRNQTELYNSVCDISPTAGQIPRSLGLAYASKLFRENPDLNDLTNFSHHGNEIVFATIGDASTSQGMFWETMNAAGVLQVPLLMSVWDDGYGISVPIEYQTIKGSISKALAGFQRDSEDKGLEIFTVKGWDYVALLETYQQAAHICRTEHVPVLVHVQELTQPQGHSTSGSHERYKSKDRLAWEAEQDCNRIFRLWILENGYATNEELETIEAKAKQTAKEARLAAWSSFQESMKGDFEEALDLLQKAARHHAKSAELMAIREELRKTFTPLRRDAVAAVRKALRILRADTSAGRQQLKVWLERTNAENDDRFNSHLYSESPDSPMLVESVPAQFTDDSSLLDGYQLLQHYFDSLFARDPRVVALGEDVGQIGDVNQGFAGLQEKYGEIRITDTGIRETTIIGQGIGLAMRGLRPIVEIQYFDYVYYTLATLTDDLATLLYRTKGGQKAPLIIRTRGHRLEGIWHSGSPLGAMLGSLRGLHVLVPRNMTQAAGFYNTLIKGDDPALLIESLNGYRLKELVPDNLAEFCVPLGVPETIRFGSDVTVVTYGSMCRIVMEAANQLAQMGINTEVIDVQTLIPFDVHHTIVESIKRTNRVVFADEDVPGGASAYMMQQVVEGQNAYRYLDSAPRTISAKAHRPPYGSDGDYFSKPNVDDIIETVYALMSEAEPNRYPKI</sequence>
<dbReference type="SUPFAM" id="SSF52518">
    <property type="entry name" value="Thiamin diphosphate-binding fold (THDP-binding)"/>
    <property type="match status" value="2"/>
</dbReference>
<dbReference type="InterPro" id="IPR001017">
    <property type="entry name" value="DH_E1"/>
</dbReference>
<dbReference type="AlphaFoldDB" id="A0A927GBP2"/>
<evidence type="ECO:0000256" key="2">
    <source>
        <dbReference type="ARBA" id="ARBA00003906"/>
    </source>
</evidence>
<evidence type="ECO:0000259" key="5">
    <source>
        <dbReference type="SMART" id="SM00861"/>
    </source>
</evidence>
<dbReference type="EMBL" id="JACXAA010000001">
    <property type="protein sequence ID" value="MBD2751838.1"/>
    <property type="molecule type" value="Genomic_DNA"/>
</dbReference>
<comment type="function">
    <text evidence="2">E1 component of the 2-oxoglutarate dehydrogenase (OGDH) complex which catalyzes the decarboxylation of 2-oxoglutarate, the first step in the conversion of 2-oxoglutarate to succinyl-CoA and CO(2).</text>
</comment>
<dbReference type="Pfam" id="PF00676">
    <property type="entry name" value="E1_dh"/>
    <property type="match status" value="1"/>
</dbReference>
<reference evidence="6" key="1">
    <citation type="submission" date="2020-09" db="EMBL/GenBank/DDBJ databases">
        <authorList>
            <person name="Kim M.K."/>
        </authorList>
    </citation>
    <scope>NUCLEOTIDE SEQUENCE</scope>
    <source>
        <strain evidence="6">BT704</strain>
    </source>
</reference>
<dbReference type="GO" id="GO:0016624">
    <property type="term" value="F:oxidoreductase activity, acting on the aldehyde or oxo group of donors, disulfide as acceptor"/>
    <property type="evidence" value="ECO:0007669"/>
    <property type="project" value="InterPro"/>
</dbReference>
<gene>
    <name evidence="6" type="ORF">IC230_02970</name>
</gene>
<dbReference type="SUPFAM" id="SSF52922">
    <property type="entry name" value="TK C-terminal domain-like"/>
    <property type="match status" value="1"/>
</dbReference>
<dbReference type="Pfam" id="PF02780">
    <property type="entry name" value="Transketolase_C"/>
    <property type="match status" value="1"/>
</dbReference>
<keyword evidence="7" id="KW-1185">Reference proteome</keyword>
<evidence type="ECO:0000313" key="6">
    <source>
        <dbReference type="EMBL" id="MBD2751838.1"/>
    </source>
</evidence>
<dbReference type="Pfam" id="PF02779">
    <property type="entry name" value="Transket_pyr"/>
    <property type="match status" value="1"/>
</dbReference>
<organism evidence="6 7">
    <name type="scientific">Spirosoma validum</name>
    <dbReference type="NCBI Taxonomy" id="2771355"/>
    <lineage>
        <taxon>Bacteria</taxon>
        <taxon>Pseudomonadati</taxon>
        <taxon>Bacteroidota</taxon>
        <taxon>Cytophagia</taxon>
        <taxon>Cytophagales</taxon>
        <taxon>Cytophagaceae</taxon>
        <taxon>Spirosoma</taxon>
    </lineage>
</organism>
<dbReference type="Proteomes" id="UP000653797">
    <property type="component" value="Unassembled WGS sequence"/>
</dbReference>
<dbReference type="Gene3D" id="3.40.50.920">
    <property type="match status" value="1"/>
</dbReference>
<evidence type="ECO:0000256" key="3">
    <source>
        <dbReference type="ARBA" id="ARBA00023002"/>
    </source>
</evidence>
<dbReference type="CDD" id="cd02000">
    <property type="entry name" value="TPP_E1_PDC_ADC_BCADC"/>
    <property type="match status" value="1"/>
</dbReference>
<dbReference type="RefSeq" id="WP_191037464.1">
    <property type="nucleotide sequence ID" value="NZ_JACXAA010000001.1"/>
</dbReference>
<dbReference type="PANTHER" id="PTHR43257:SF2">
    <property type="entry name" value="PYRUVATE DEHYDROGENASE E1 COMPONENT SUBUNIT BETA"/>
    <property type="match status" value="1"/>
</dbReference>
<keyword evidence="4" id="KW-0786">Thiamine pyrophosphate</keyword>
<feature type="domain" description="Transketolase-like pyrimidine-binding" evidence="5">
    <location>
        <begin position="468"/>
        <end position="642"/>
    </location>
</feature>
<accession>A0A927GBP2</accession>
<protein>
    <submittedName>
        <fullName evidence="6">Transketolase</fullName>
    </submittedName>
</protein>
<dbReference type="InterPro" id="IPR005475">
    <property type="entry name" value="Transketolase-like_Pyr-bd"/>
</dbReference>
<dbReference type="InterPro" id="IPR009014">
    <property type="entry name" value="Transketo_C/PFOR_II"/>
</dbReference>
<dbReference type="InterPro" id="IPR033248">
    <property type="entry name" value="Transketolase_C"/>
</dbReference>
<evidence type="ECO:0000313" key="7">
    <source>
        <dbReference type="Proteomes" id="UP000653797"/>
    </source>
</evidence>
<dbReference type="InterPro" id="IPR029061">
    <property type="entry name" value="THDP-binding"/>
</dbReference>
<dbReference type="PANTHER" id="PTHR43257">
    <property type="entry name" value="PYRUVATE DEHYDROGENASE E1 COMPONENT BETA SUBUNIT"/>
    <property type="match status" value="1"/>
</dbReference>
<dbReference type="Gene3D" id="3.40.50.970">
    <property type="match status" value="2"/>
</dbReference>
<comment type="cofactor">
    <cofactor evidence="1">
        <name>thiamine diphosphate</name>
        <dbReference type="ChEBI" id="CHEBI:58937"/>
    </cofactor>
</comment>
<evidence type="ECO:0000256" key="1">
    <source>
        <dbReference type="ARBA" id="ARBA00001964"/>
    </source>
</evidence>
<proteinExistence type="predicted"/>
<comment type="caution">
    <text evidence="6">The sequence shown here is derived from an EMBL/GenBank/DDBJ whole genome shotgun (WGS) entry which is preliminary data.</text>
</comment>